<dbReference type="InterPro" id="IPR015943">
    <property type="entry name" value="WD40/YVTN_repeat-like_dom_sf"/>
</dbReference>
<dbReference type="SUPFAM" id="SSF50998">
    <property type="entry name" value="Quinoprotein alcohol dehydrogenase-like"/>
    <property type="match status" value="1"/>
</dbReference>
<feature type="chain" id="PRO_5004095247" evidence="1">
    <location>
        <begin position="29"/>
        <end position="419"/>
    </location>
</feature>
<dbReference type="EMBL" id="APBN01000003">
    <property type="protein sequence ID" value="EMT53151.1"/>
    <property type="molecule type" value="Genomic_DNA"/>
</dbReference>
<protein>
    <submittedName>
        <fullName evidence="3">WD40-like repeat protein</fullName>
    </submittedName>
</protein>
<organism evidence="3 4">
    <name type="scientific">Brevibacillus borstelensis AK1</name>
    <dbReference type="NCBI Taxonomy" id="1300222"/>
    <lineage>
        <taxon>Bacteria</taxon>
        <taxon>Bacillati</taxon>
        <taxon>Bacillota</taxon>
        <taxon>Bacilli</taxon>
        <taxon>Bacillales</taxon>
        <taxon>Paenibacillaceae</taxon>
        <taxon>Brevibacillus</taxon>
    </lineage>
</organism>
<evidence type="ECO:0000259" key="2">
    <source>
        <dbReference type="Pfam" id="PF13360"/>
    </source>
</evidence>
<keyword evidence="1" id="KW-0732">Signal</keyword>
<dbReference type="OrthoDB" id="2613833at2"/>
<dbReference type="AlphaFoldDB" id="M8E1L5"/>
<gene>
    <name evidence="3" type="ORF">I532_10247</name>
</gene>
<accession>M8E1L5</accession>
<evidence type="ECO:0000313" key="4">
    <source>
        <dbReference type="Proteomes" id="UP000012081"/>
    </source>
</evidence>
<dbReference type="PATRIC" id="fig|1300222.3.peg.2117"/>
<keyword evidence="4" id="KW-1185">Reference proteome</keyword>
<comment type="caution">
    <text evidence="3">The sequence shown here is derived from an EMBL/GenBank/DDBJ whole genome shotgun (WGS) entry which is preliminary data.</text>
</comment>
<dbReference type="Pfam" id="PF13360">
    <property type="entry name" value="PQQ_2"/>
    <property type="match status" value="1"/>
</dbReference>
<feature type="signal peptide" evidence="1">
    <location>
        <begin position="1"/>
        <end position="28"/>
    </location>
</feature>
<evidence type="ECO:0000313" key="3">
    <source>
        <dbReference type="EMBL" id="EMT53151.1"/>
    </source>
</evidence>
<dbReference type="Gene3D" id="2.40.10.480">
    <property type="match status" value="1"/>
</dbReference>
<dbReference type="RefSeq" id="WP_003388037.1">
    <property type="nucleotide sequence ID" value="NZ_APBN01000003.1"/>
</dbReference>
<proteinExistence type="predicted"/>
<sequence length="419" mass="46693">MNIRTGAKTKVALLALALALILPTAAHGQTQAGQPQTTETVSLPEVKTSVIVSQNGESKALILKGGDKYEVKWQNSLENEYLSNVVTDEQGIMYVTGADGFLYRLDQEGKLLGKSDLWMYWAHYLEMGRDGLLYVIWDNTLEYEWEAPGYVIVVDKTGKELRAIEFPYMLSRSYRDFDVASNGTFFLLTDQGVTAVDKEGNVRWSNKEILSTVPLQEGALFPSVHSIDWVESKRTLVVGLDGRTFIGLDEAGKIRWKREGLDWGDQYYSSDGIVYVLGEKGLHFFNAADGKDIAEAPVDHDILSKLGIPNDGTGGYYIPLSNNTIGKIDRTGKVLWSYHTPEGETGFVSWERFSDAEGNLYFADYGGNLYGLDKDGKERFILVRNDPEFVFSKVWPGKNGAVLMTADGMGIISIQQKRN</sequence>
<name>M8E1L5_9BACL</name>
<dbReference type="InterPro" id="IPR002372">
    <property type="entry name" value="PQQ_rpt_dom"/>
</dbReference>
<feature type="domain" description="Pyrrolo-quinoline quinone repeat" evidence="2">
    <location>
        <begin position="248"/>
        <end position="379"/>
    </location>
</feature>
<dbReference type="InterPro" id="IPR011047">
    <property type="entry name" value="Quinoprotein_ADH-like_sf"/>
</dbReference>
<dbReference type="STRING" id="1300222.I532_10247"/>
<dbReference type="Gene3D" id="2.130.10.10">
    <property type="entry name" value="YVTN repeat-like/Quinoprotein amine dehydrogenase"/>
    <property type="match status" value="1"/>
</dbReference>
<dbReference type="Proteomes" id="UP000012081">
    <property type="component" value="Unassembled WGS sequence"/>
</dbReference>
<evidence type="ECO:0000256" key="1">
    <source>
        <dbReference type="SAM" id="SignalP"/>
    </source>
</evidence>
<reference evidence="3 4" key="1">
    <citation type="submission" date="2013-03" db="EMBL/GenBank/DDBJ databases">
        <title>Assembly of a new bacterial strain Brevibacillus borstelensis AK1.</title>
        <authorList>
            <person name="Rajan I."/>
            <person name="PoliReddy D."/>
            <person name="Sugumar T."/>
            <person name="Rathinam K."/>
            <person name="Alqarawi S."/>
            <person name="Khalil A.B."/>
            <person name="Sivakumar N."/>
        </authorList>
    </citation>
    <scope>NUCLEOTIDE SEQUENCE [LARGE SCALE GENOMIC DNA]</scope>
    <source>
        <strain evidence="3 4">AK1</strain>
    </source>
</reference>